<dbReference type="GO" id="GO:0004794">
    <property type="term" value="F:threonine deaminase activity"/>
    <property type="evidence" value="ECO:0007669"/>
    <property type="project" value="TreeGrafter"/>
</dbReference>
<dbReference type="InterPro" id="IPR000634">
    <property type="entry name" value="Ser/Thr_deHydtase_PyrdxlP-BS"/>
</dbReference>
<evidence type="ECO:0000259" key="9">
    <source>
        <dbReference type="Pfam" id="PF00291"/>
    </source>
</evidence>
<evidence type="ECO:0000256" key="6">
    <source>
        <dbReference type="ARBA" id="ARBA00023239"/>
    </source>
</evidence>
<dbReference type="OrthoDB" id="9811476at2"/>
<name>A0A1X1EVG1_PANCY</name>
<dbReference type="RefSeq" id="WP_084875675.1">
    <property type="nucleotide sequence ID" value="NZ_JAGGMY010000001.1"/>
</dbReference>
<comment type="cofactor">
    <cofactor evidence="1">
        <name>pyridoxal 5'-phosphate</name>
        <dbReference type="ChEBI" id="CHEBI:597326"/>
    </cofactor>
</comment>
<dbReference type="EMBL" id="MLJI01000001">
    <property type="protein sequence ID" value="ORM94006.1"/>
    <property type="molecule type" value="Genomic_DNA"/>
</dbReference>
<dbReference type="PIRSF" id="PIRSF006278">
    <property type="entry name" value="ACCD_DCysDesulf"/>
    <property type="match status" value="1"/>
</dbReference>
<dbReference type="PANTHER" id="PTHR48078:SF2">
    <property type="entry name" value="CATABOLIC L-SERINE_THREONINE DEHYDRATASE"/>
    <property type="match status" value="1"/>
</dbReference>
<dbReference type="PANTHER" id="PTHR48078">
    <property type="entry name" value="THREONINE DEHYDRATASE, MITOCHONDRIAL-RELATED"/>
    <property type="match status" value="1"/>
</dbReference>
<comment type="similarity">
    <text evidence="2">Belongs to the ACC deaminase/D-cysteine desulfhydrase family.</text>
</comment>
<dbReference type="GO" id="GO:0009097">
    <property type="term" value="P:isoleucine biosynthetic process"/>
    <property type="evidence" value="ECO:0007669"/>
    <property type="project" value="TreeGrafter"/>
</dbReference>
<evidence type="ECO:0000256" key="5">
    <source>
        <dbReference type="ARBA" id="ARBA00022898"/>
    </source>
</evidence>
<dbReference type="STRING" id="55209.HA50_11845"/>
<keyword evidence="11" id="KW-1185">Reference proteome</keyword>
<feature type="domain" description="Tryptophan synthase beta chain-like PALP" evidence="9">
    <location>
        <begin position="4"/>
        <end position="289"/>
    </location>
</feature>
<evidence type="ECO:0000313" key="10">
    <source>
        <dbReference type="EMBL" id="ORM94006.1"/>
    </source>
</evidence>
<evidence type="ECO:0000256" key="8">
    <source>
        <dbReference type="PIRSR" id="PIRSR006278-2"/>
    </source>
</evidence>
<dbReference type="InterPro" id="IPR050147">
    <property type="entry name" value="Ser/Thr_Dehydratase"/>
</dbReference>
<dbReference type="AlphaFoldDB" id="A0A1X1EVG1"/>
<dbReference type="GO" id="GO:0016846">
    <property type="term" value="F:carbon-sulfur lyase activity"/>
    <property type="evidence" value="ECO:0007669"/>
    <property type="project" value="UniProtKB-ARBA"/>
</dbReference>
<sequence>MPLHLNTPLLNSRPLSQLTGSQVWLKMDALQPSGSFKIRGVGLACHHYVQQGARRFISSSGGNAGLAVAYAGRTLGIPVTVIVPESTPIRARELLRLEQAEVIVHGVSWQEANQYAQSLLSATDAFIHPFDDPLLWQGHASLVDEVVAAGVHPDAVVLSVGGGGLLSGVIAGLQRNGLPDVPVIAVETAGAASFHAAIRAGHAVEIDRINTVATSLGAKKVCDQAVKLAGEHPVISEVVTDEEALRACRLFIDDHRVLTEPACGASLACLYQQKAVMQPYRNPLVVVCGGATLSLEQLLNA</sequence>
<evidence type="ECO:0000313" key="11">
    <source>
        <dbReference type="Proteomes" id="UP000193749"/>
    </source>
</evidence>
<accession>A0A1X1EVG1</accession>
<dbReference type="InterPro" id="IPR027278">
    <property type="entry name" value="ACCD_DCysDesulf"/>
</dbReference>
<dbReference type="InterPro" id="IPR036052">
    <property type="entry name" value="TrpB-like_PALP_sf"/>
</dbReference>
<dbReference type="Gene3D" id="3.40.50.1100">
    <property type="match status" value="2"/>
</dbReference>
<evidence type="ECO:0000256" key="4">
    <source>
        <dbReference type="ARBA" id="ARBA00012093"/>
    </source>
</evidence>
<feature type="modified residue" description="N6-(pyridoxal phosphate)lysine" evidence="8">
    <location>
        <position position="37"/>
    </location>
</feature>
<gene>
    <name evidence="10" type="ORF">HA50_11845</name>
</gene>
<proteinExistence type="inferred from homology"/>
<dbReference type="Pfam" id="PF00291">
    <property type="entry name" value="PALP"/>
    <property type="match status" value="1"/>
</dbReference>
<reference evidence="10 11" key="1">
    <citation type="journal article" date="2017" name="Antonie Van Leeuwenhoek">
        <title>Phylogenomic resolution of the bacterial genus Pantoea and its relationship with Erwinia and Tatumella.</title>
        <authorList>
            <person name="Palmer M."/>
            <person name="Steenkamp E.T."/>
            <person name="Coetzee M.P."/>
            <person name="Chan W.Y."/>
            <person name="van Zyl E."/>
            <person name="De Maayer P."/>
            <person name="Coutinho T.A."/>
            <person name="Blom J."/>
            <person name="Smits T.H."/>
            <person name="Duffy B."/>
            <person name="Venter S.N."/>
        </authorList>
    </citation>
    <scope>NUCLEOTIDE SEQUENCE [LARGE SCALE GENOMIC DNA]</scope>
    <source>
        <strain evidence="10 11">LMG 2657</strain>
    </source>
</reference>
<dbReference type="InterPro" id="IPR001926">
    <property type="entry name" value="TrpB-like_PALP"/>
</dbReference>
<dbReference type="Proteomes" id="UP000193749">
    <property type="component" value="Unassembled WGS sequence"/>
</dbReference>
<dbReference type="SUPFAM" id="SSF53686">
    <property type="entry name" value="Tryptophan synthase beta subunit-like PLP-dependent enzymes"/>
    <property type="match status" value="1"/>
</dbReference>
<dbReference type="GO" id="GO:0003941">
    <property type="term" value="F:L-serine ammonia-lyase activity"/>
    <property type="evidence" value="ECO:0007669"/>
    <property type="project" value="UniProtKB-EC"/>
</dbReference>
<keyword evidence="5 8" id="KW-0663">Pyridoxal phosphate</keyword>
<dbReference type="GO" id="GO:0006567">
    <property type="term" value="P:L-threonine catabolic process"/>
    <property type="evidence" value="ECO:0007669"/>
    <property type="project" value="TreeGrafter"/>
</dbReference>
<evidence type="ECO:0000256" key="1">
    <source>
        <dbReference type="ARBA" id="ARBA00001933"/>
    </source>
</evidence>
<protein>
    <recommendedName>
        <fullName evidence="4">L-serine ammonia-lyase</fullName>
        <ecNumber evidence="4">4.3.1.17</ecNumber>
    </recommendedName>
</protein>
<dbReference type="GO" id="GO:0006565">
    <property type="term" value="P:L-serine catabolic process"/>
    <property type="evidence" value="ECO:0007669"/>
    <property type="project" value="TreeGrafter"/>
</dbReference>
<keyword evidence="6" id="KW-0456">Lyase</keyword>
<evidence type="ECO:0000256" key="3">
    <source>
        <dbReference type="ARBA" id="ARBA00010869"/>
    </source>
</evidence>
<evidence type="ECO:0000256" key="7">
    <source>
        <dbReference type="ARBA" id="ARBA00049406"/>
    </source>
</evidence>
<comment type="catalytic activity">
    <reaction evidence="7">
        <text>L-serine = pyruvate + NH4(+)</text>
        <dbReference type="Rhea" id="RHEA:19169"/>
        <dbReference type="ChEBI" id="CHEBI:15361"/>
        <dbReference type="ChEBI" id="CHEBI:28938"/>
        <dbReference type="ChEBI" id="CHEBI:33384"/>
        <dbReference type="EC" id="4.3.1.17"/>
    </reaction>
</comment>
<comment type="caution">
    <text evidence="10">The sequence shown here is derived from an EMBL/GenBank/DDBJ whole genome shotgun (WGS) entry which is preliminary data.</text>
</comment>
<dbReference type="GO" id="GO:0030170">
    <property type="term" value="F:pyridoxal phosphate binding"/>
    <property type="evidence" value="ECO:0007669"/>
    <property type="project" value="InterPro"/>
</dbReference>
<dbReference type="PROSITE" id="PS00165">
    <property type="entry name" value="DEHYDRATASE_SER_THR"/>
    <property type="match status" value="1"/>
</dbReference>
<evidence type="ECO:0000256" key="2">
    <source>
        <dbReference type="ARBA" id="ARBA00008639"/>
    </source>
</evidence>
<dbReference type="EC" id="4.3.1.17" evidence="4"/>
<organism evidence="10 11">
    <name type="scientific">Pantoea cypripedii</name>
    <name type="common">Pectobacterium cypripedii</name>
    <name type="synonym">Erwinia cypripedii</name>
    <dbReference type="NCBI Taxonomy" id="55209"/>
    <lineage>
        <taxon>Bacteria</taxon>
        <taxon>Pseudomonadati</taxon>
        <taxon>Pseudomonadota</taxon>
        <taxon>Gammaproteobacteria</taxon>
        <taxon>Enterobacterales</taxon>
        <taxon>Erwiniaceae</taxon>
        <taxon>Pantoea</taxon>
    </lineage>
</organism>
<comment type="similarity">
    <text evidence="3">Belongs to the serine/threonine dehydratase family.</text>
</comment>